<dbReference type="OrthoDB" id="1925970at2759"/>
<feature type="compositionally biased region" description="Basic and acidic residues" evidence="6">
    <location>
        <begin position="216"/>
        <end position="228"/>
    </location>
</feature>
<evidence type="ECO:0000313" key="9">
    <source>
        <dbReference type="Proteomes" id="UP000250235"/>
    </source>
</evidence>
<evidence type="ECO:0000256" key="1">
    <source>
        <dbReference type="ARBA" id="ARBA00004245"/>
    </source>
</evidence>
<comment type="similarity">
    <text evidence="2">Belongs to the TPX2 family.</text>
</comment>
<evidence type="ECO:0000256" key="6">
    <source>
        <dbReference type="SAM" id="MobiDB-lite"/>
    </source>
</evidence>
<keyword evidence="4" id="KW-0493">Microtubule</keyword>
<organism evidence="8 9">
    <name type="scientific">Dorcoceras hygrometricum</name>
    <dbReference type="NCBI Taxonomy" id="472368"/>
    <lineage>
        <taxon>Eukaryota</taxon>
        <taxon>Viridiplantae</taxon>
        <taxon>Streptophyta</taxon>
        <taxon>Embryophyta</taxon>
        <taxon>Tracheophyta</taxon>
        <taxon>Spermatophyta</taxon>
        <taxon>Magnoliopsida</taxon>
        <taxon>eudicotyledons</taxon>
        <taxon>Gunneridae</taxon>
        <taxon>Pentapetalae</taxon>
        <taxon>asterids</taxon>
        <taxon>lamiids</taxon>
        <taxon>Lamiales</taxon>
        <taxon>Gesneriaceae</taxon>
        <taxon>Didymocarpoideae</taxon>
        <taxon>Trichosporeae</taxon>
        <taxon>Loxocarpinae</taxon>
        <taxon>Dorcoceras</taxon>
    </lineage>
</organism>
<keyword evidence="9" id="KW-1185">Reference proteome</keyword>
<dbReference type="InterPro" id="IPR044806">
    <property type="entry name" value="WVD2/WDL1-4"/>
</dbReference>
<dbReference type="InterPro" id="IPR027329">
    <property type="entry name" value="TPX2_C"/>
</dbReference>
<feature type="domain" description="TPX2 C-terminal" evidence="7">
    <location>
        <begin position="172"/>
        <end position="253"/>
    </location>
</feature>
<feature type="compositionally biased region" description="Polar residues" evidence="6">
    <location>
        <begin position="110"/>
        <end position="130"/>
    </location>
</feature>
<dbReference type="AlphaFoldDB" id="A0A2Z7CRD6"/>
<evidence type="ECO:0000313" key="8">
    <source>
        <dbReference type="EMBL" id="KZV47309.1"/>
    </source>
</evidence>
<evidence type="ECO:0000256" key="4">
    <source>
        <dbReference type="ARBA" id="ARBA00022701"/>
    </source>
</evidence>
<dbReference type="GO" id="GO:0008017">
    <property type="term" value="F:microtubule binding"/>
    <property type="evidence" value="ECO:0007669"/>
    <property type="project" value="InterPro"/>
</dbReference>
<dbReference type="GO" id="GO:0000226">
    <property type="term" value="P:microtubule cytoskeleton organization"/>
    <property type="evidence" value="ECO:0007669"/>
    <property type="project" value="InterPro"/>
</dbReference>
<dbReference type="Proteomes" id="UP000250235">
    <property type="component" value="Unassembled WGS sequence"/>
</dbReference>
<evidence type="ECO:0000256" key="3">
    <source>
        <dbReference type="ARBA" id="ARBA00022490"/>
    </source>
</evidence>
<dbReference type="PANTHER" id="PTHR46372:SF6">
    <property type="entry name" value="PROTEIN WVD2-LIKE 1"/>
    <property type="match status" value="1"/>
</dbReference>
<keyword evidence="3" id="KW-0963">Cytoplasm</keyword>
<feature type="compositionally biased region" description="Polar residues" evidence="6">
    <location>
        <begin position="82"/>
        <end position="93"/>
    </location>
</feature>
<feature type="compositionally biased region" description="Low complexity" evidence="6">
    <location>
        <begin position="70"/>
        <end position="81"/>
    </location>
</feature>
<protein>
    <recommendedName>
        <fullName evidence="7">TPX2 C-terminal domain-containing protein</fullName>
    </recommendedName>
</protein>
<proteinExistence type="inferred from homology"/>
<evidence type="ECO:0000256" key="5">
    <source>
        <dbReference type="ARBA" id="ARBA00023212"/>
    </source>
</evidence>
<accession>A0A2Z7CRD6</accession>
<feature type="region of interest" description="Disordered" evidence="6">
    <location>
        <begin position="14"/>
        <end position="146"/>
    </location>
</feature>
<feature type="region of interest" description="Disordered" evidence="6">
    <location>
        <begin position="216"/>
        <end position="345"/>
    </location>
</feature>
<sequence length="345" mass="37721">MGRDVAGLRVGNKANDINVKPNGTVHVSPKALPESVEAKESEPEGIAAKDDLPEKVVKTETQKLSDEKSSSPVKPVPDSVVNGTNNANSSEPTTPGVEGETSDLGAKCSLKSSDLLSPGTGKNLQLNSPFTARHQKSHDKKYLDEDDNCSLASSTATSRTSKFHVTVPVGPSFVCADRLERRKEQQNSHILLHSLKFYSKLEEKHKALEQEKVEYEARTRDEEQEAIKQLRKSMTYKANPVPSFYREGPPPKVELKKLPLTRPKSPNLTRRKSYGDEAKSSPAEKGLRGQATRHSVGSPFTPKNKDRISAGKSNGTSKLKDHPQQMKETAEISSLKELGSAETAC</sequence>
<gene>
    <name evidence="8" type="ORF">F511_07732</name>
</gene>
<feature type="compositionally biased region" description="Basic and acidic residues" evidence="6">
    <location>
        <begin position="36"/>
        <end position="69"/>
    </location>
</feature>
<dbReference type="PANTHER" id="PTHR46372">
    <property type="entry name" value="PROTEIN WVD2-LIKE 3"/>
    <property type="match status" value="1"/>
</dbReference>
<dbReference type="GO" id="GO:0005874">
    <property type="term" value="C:microtubule"/>
    <property type="evidence" value="ECO:0007669"/>
    <property type="project" value="UniProtKB-KW"/>
</dbReference>
<feature type="compositionally biased region" description="Basic and acidic residues" evidence="6">
    <location>
        <begin position="318"/>
        <end position="330"/>
    </location>
</feature>
<evidence type="ECO:0000256" key="2">
    <source>
        <dbReference type="ARBA" id="ARBA00005885"/>
    </source>
</evidence>
<reference evidence="8 9" key="1">
    <citation type="journal article" date="2015" name="Proc. Natl. Acad. Sci. U.S.A.">
        <title>The resurrection genome of Boea hygrometrica: A blueprint for survival of dehydration.</title>
        <authorList>
            <person name="Xiao L."/>
            <person name="Yang G."/>
            <person name="Zhang L."/>
            <person name="Yang X."/>
            <person name="Zhao S."/>
            <person name="Ji Z."/>
            <person name="Zhou Q."/>
            <person name="Hu M."/>
            <person name="Wang Y."/>
            <person name="Chen M."/>
            <person name="Xu Y."/>
            <person name="Jin H."/>
            <person name="Xiao X."/>
            <person name="Hu G."/>
            <person name="Bao F."/>
            <person name="Hu Y."/>
            <person name="Wan P."/>
            <person name="Li L."/>
            <person name="Deng X."/>
            <person name="Kuang T."/>
            <person name="Xiang C."/>
            <person name="Zhu J.K."/>
            <person name="Oliver M.J."/>
            <person name="He Y."/>
        </authorList>
    </citation>
    <scope>NUCLEOTIDE SEQUENCE [LARGE SCALE GENOMIC DNA]</scope>
    <source>
        <strain evidence="9">cv. XS01</strain>
    </source>
</reference>
<dbReference type="Pfam" id="PF06886">
    <property type="entry name" value="TPX2"/>
    <property type="match status" value="1"/>
</dbReference>
<keyword evidence="5" id="KW-0206">Cytoskeleton</keyword>
<evidence type="ECO:0000259" key="7">
    <source>
        <dbReference type="Pfam" id="PF06886"/>
    </source>
</evidence>
<dbReference type="EMBL" id="KQ995303">
    <property type="protein sequence ID" value="KZV47309.1"/>
    <property type="molecule type" value="Genomic_DNA"/>
</dbReference>
<comment type="subcellular location">
    <subcellularLocation>
        <location evidence="1">Cytoplasm</location>
        <location evidence="1">Cytoskeleton</location>
    </subcellularLocation>
</comment>
<name>A0A2Z7CRD6_9LAMI</name>